<dbReference type="SUPFAM" id="SSF63829">
    <property type="entry name" value="Calcium-dependent phosphotriesterase"/>
    <property type="match status" value="1"/>
</dbReference>
<reference evidence="2 3" key="1">
    <citation type="submission" date="2019-05" db="EMBL/GenBank/DDBJ databases">
        <title>Genomes sequences of two Nocardia cyriacigeorgica environmental isolates, type strains Nocardia asteroides ATCC 19247 and Nocardia cyriacigeorgica DSM 44484.</title>
        <authorList>
            <person name="Vautrin F."/>
            <person name="Bergeron E."/>
            <person name="Dubost A."/>
            <person name="Abrouk D."/>
            <person name="Rodriguez Nava V."/>
            <person name="Pujic P."/>
        </authorList>
    </citation>
    <scope>NUCLEOTIDE SEQUENCE [LARGE SCALE GENOMIC DNA]</scope>
    <source>
        <strain evidence="2 3">EML 446</strain>
    </source>
</reference>
<dbReference type="Gene3D" id="2.120.10.30">
    <property type="entry name" value="TolB, C-terminal domain"/>
    <property type="match status" value="1"/>
</dbReference>
<keyword evidence="1" id="KW-0732">Signal</keyword>
<dbReference type="AlphaFoldDB" id="A0A5R8NQB6"/>
<dbReference type="PANTHER" id="PTHR31460:SF3">
    <property type="entry name" value="MESOCENTIN"/>
    <property type="match status" value="1"/>
</dbReference>
<feature type="chain" id="PRO_5024276963" evidence="1">
    <location>
        <begin position="27"/>
        <end position="316"/>
    </location>
</feature>
<dbReference type="InterPro" id="IPR053224">
    <property type="entry name" value="Sensory_adhesion_molecule"/>
</dbReference>
<dbReference type="PANTHER" id="PTHR31460">
    <property type="match status" value="1"/>
</dbReference>
<gene>
    <name evidence="2" type="ORF">FEK34_17645</name>
</gene>
<name>A0A5R8NQB6_9NOCA</name>
<accession>A0A5R8NQB6</accession>
<organism evidence="2 3">
    <name type="scientific">Nocardia cyriacigeorgica</name>
    <dbReference type="NCBI Taxonomy" id="135487"/>
    <lineage>
        <taxon>Bacteria</taxon>
        <taxon>Bacillati</taxon>
        <taxon>Actinomycetota</taxon>
        <taxon>Actinomycetes</taxon>
        <taxon>Mycobacteriales</taxon>
        <taxon>Nocardiaceae</taxon>
        <taxon>Nocardia</taxon>
    </lineage>
</organism>
<feature type="signal peptide" evidence="1">
    <location>
        <begin position="1"/>
        <end position="26"/>
    </location>
</feature>
<dbReference type="InterPro" id="IPR011042">
    <property type="entry name" value="6-blade_b-propeller_TolB-like"/>
</dbReference>
<dbReference type="Proteomes" id="UP000306378">
    <property type="component" value="Unassembled WGS sequence"/>
</dbReference>
<evidence type="ECO:0000256" key="1">
    <source>
        <dbReference type="SAM" id="SignalP"/>
    </source>
</evidence>
<dbReference type="EMBL" id="VBUT01000006">
    <property type="protein sequence ID" value="TLF76877.1"/>
    <property type="molecule type" value="Genomic_DNA"/>
</dbReference>
<comment type="caution">
    <text evidence="2">The sequence shown here is derived from an EMBL/GenBank/DDBJ whole genome shotgun (WGS) entry which is preliminary data.</text>
</comment>
<protein>
    <submittedName>
        <fullName evidence="2">Superoxide dismutase</fullName>
    </submittedName>
</protein>
<evidence type="ECO:0000313" key="2">
    <source>
        <dbReference type="EMBL" id="TLF76877.1"/>
    </source>
</evidence>
<proteinExistence type="predicted"/>
<evidence type="ECO:0000313" key="3">
    <source>
        <dbReference type="Proteomes" id="UP000306378"/>
    </source>
</evidence>
<sequence length="316" mass="32806">MNWARYTALVSACLATAGLMPASASAQPAQLPATITLPAGFQPEGIAIGALPVAYFGSRADGSLYRADLTTGRGAIFSPGPGTPALGLALDPRGRLFVAGGTAGTARVVDAETGAVLATYQLGTVPDTFVNDVTLTPTGAWFTDSRTQVLYHLPIGRDGALPTPNAVVRLPLTGDIRYARGAINANGIVRTPDGAALVVVQSATGQLFRVDPASGLAQRIDLGVESVPGGDGLLWHDGTLLAVQNRLNTVAVIALERTATTGRVVCRITDRRWDVPTTVAAFGDRLYLPNARFTTPPTATTSYTAVAVDRPASQRC</sequence>